<proteinExistence type="predicted"/>
<comment type="caution">
    <text evidence="2">The sequence shown here is derived from an EMBL/GenBank/DDBJ whole genome shotgun (WGS) entry which is preliminary data.</text>
</comment>
<feature type="region of interest" description="Disordered" evidence="1">
    <location>
        <begin position="57"/>
        <end position="77"/>
    </location>
</feature>
<dbReference type="AlphaFoldDB" id="A0A644VX52"/>
<dbReference type="EMBL" id="VSSQ01000490">
    <property type="protein sequence ID" value="MPL95991.1"/>
    <property type="molecule type" value="Genomic_DNA"/>
</dbReference>
<reference evidence="2" key="1">
    <citation type="submission" date="2019-08" db="EMBL/GenBank/DDBJ databases">
        <authorList>
            <person name="Kucharzyk K."/>
            <person name="Murdoch R.W."/>
            <person name="Higgins S."/>
            <person name="Loffler F."/>
        </authorList>
    </citation>
    <scope>NUCLEOTIDE SEQUENCE</scope>
</reference>
<evidence type="ECO:0000313" key="2">
    <source>
        <dbReference type="EMBL" id="MPL95991.1"/>
    </source>
</evidence>
<accession>A0A644VX52</accession>
<evidence type="ECO:0000256" key="1">
    <source>
        <dbReference type="SAM" id="MobiDB-lite"/>
    </source>
</evidence>
<gene>
    <name evidence="2" type="ORF">SDC9_42166</name>
</gene>
<sequence length="268" mass="29560">MVAGRLLEGKVQLPQVRKRQNNGHRGQHVDDREYLDIAHAQARGHKDDAAAGGKVVEHGRGHERGNGGGPHVDERQNNKLRHGDKAYGKAHEGAENHAREHVQRGLGQQDVGLAGEAFMKGPQKAHAAKAECRHQGYDHQGKIFVAHALALKQAKNGPQELLQQGLSIHDFAHHGAENKRNRHGGQCCGLTHKACAQTQGYDAKDGRQRLFEPFRKNVGKNNADDAADEKSATVHNWPDHMRAPRNGIEIVLEGGQEKWSVGRCESMW</sequence>
<organism evidence="2">
    <name type="scientific">bioreactor metagenome</name>
    <dbReference type="NCBI Taxonomy" id="1076179"/>
    <lineage>
        <taxon>unclassified sequences</taxon>
        <taxon>metagenomes</taxon>
        <taxon>ecological metagenomes</taxon>
    </lineage>
</organism>
<protein>
    <submittedName>
        <fullName evidence="2">Uncharacterized protein</fullName>
    </submittedName>
</protein>
<name>A0A644VX52_9ZZZZ</name>